<keyword evidence="1" id="KW-0175">Coiled coil</keyword>
<feature type="coiled-coil region" evidence="1">
    <location>
        <begin position="36"/>
        <end position="63"/>
    </location>
</feature>
<name>A0A9Q0RDB3_ANAIG</name>
<accession>A0A9Q0RDB3</accession>
<evidence type="ECO:0000256" key="1">
    <source>
        <dbReference type="SAM" id="Coils"/>
    </source>
</evidence>
<sequence>MEKIDFPLKSSQFLFASFKSNFSCFLEKFSNLKTNFQIISKENETLTKELERKIEENFNLKQNFFQELEPIQSQENQLQQSLNLKLERKLRKKEKTIQKNLILTKRIQLSQLFLIEFQQKLQNLKESKKQSNLKWNESQKKANIQKNLFEILVKNCELIQNKIQDLKNLEIQTKKNVKILKNQILNLLEKNSIQQSIFLFFKNQIESKKYQNQRYFEENQKLKQILENNLNKQKELKLKLNL</sequence>
<keyword evidence="3" id="KW-1185">Reference proteome</keyword>
<dbReference type="AlphaFoldDB" id="A0A9Q0RDB3"/>
<dbReference type="Proteomes" id="UP001149090">
    <property type="component" value="Unassembled WGS sequence"/>
</dbReference>
<dbReference type="EMBL" id="JAPDFW010000061">
    <property type="protein sequence ID" value="KAJ5076406.1"/>
    <property type="molecule type" value="Genomic_DNA"/>
</dbReference>
<reference evidence="2" key="1">
    <citation type="submission" date="2022-10" db="EMBL/GenBank/DDBJ databases">
        <title>Novel sulphate-reducing endosymbionts in the free-living metamonad Anaeramoeba.</title>
        <authorList>
            <person name="Jerlstrom-Hultqvist J."/>
            <person name="Cepicka I."/>
            <person name="Gallot-Lavallee L."/>
            <person name="Salas-Leiva D."/>
            <person name="Curtis B.A."/>
            <person name="Zahonova K."/>
            <person name="Pipaliya S."/>
            <person name="Dacks J."/>
            <person name="Roger A.J."/>
        </authorList>
    </citation>
    <scope>NUCLEOTIDE SEQUENCE</scope>
    <source>
        <strain evidence="2">BMAN</strain>
    </source>
</reference>
<evidence type="ECO:0000313" key="3">
    <source>
        <dbReference type="Proteomes" id="UP001149090"/>
    </source>
</evidence>
<organism evidence="2 3">
    <name type="scientific">Anaeramoeba ignava</name>
    <name type="common">Anaerobic marine amoeba</name>
    <dbReference type="NCBI Taxonomy" id="1746090"/>
    <lineage>
        <taxon>Eukaryota</taxon>
        <taxon>Metamonada</taxon>
        <taxon>Anaeramoebidae</taxon>
        <taxon>Anaeramoeba</taxon>
    </lineage>
</organism>
<comment type="caution">
    <text evidence="2">The sequence shown here is derived from an EMBL/GenBank/DDBJ whole genome shotgun (WGS) entry which is preliminary data.</text>
</comment>
<gene>
    <name evidence="2" type="ORF">M0811_06406</name>
</gene>
<evidence type="ECO:0000313" key="2">
    <source>
        <dbReference type="EMBL" id="KAJ5076406.1"/>
    </source>
</evidence>
<feature type="coiled-coil region" evidence="1">
    <location>
        <begin position="114"/>
        <end position="183"/>
    </location>
</feature>
<protein>
    <submittedName>
        <fullName evidence="2">Uncharacterized protein</fullName>
    </submittedName>
</protein>
<proteinExistence type="predicted"/>